<dbReference type="InterPro" id="IPR011992">
    <property type="entry name" value="EF-hand-dom_pair"/>
</dbReference>
<feature type="compositionally biased region" description="Acidic residues" evidence="2">
    <location>
        <begin position="764"/>
        <end position="773"/>
    </location>
</feature>
<dbReference type="SUPFAM" id="SSF47473">
    <property type="entry name" value="EF-hand"/>
    <property type="match status" value="1"/>
</dbReference>
<comment type="caution">
    <text evidence="4">The sequence shown here is derived from an EMBL/GenBank/DDBJ whole genome shotgun (WGS) entry which is preliminary data.</text>
</comment>
<sequence>MGILDLELMFDLLDTDMRGYLTSNQLQDFHESLYFSPIDYRQIEAAIRTVCGPDSRGVCPREKFVNVLDELDRRKALEEKVFWDFKAVDVEGNGRISLKSALMLFKLVHSELFSMKTWRSFLSQREIPEADVCYDEIKIFLCNLVDGGPCDDEEFEEEEKSVSLRYCNNKYENLKELEKFQEDEASLAAEERDRMHQANKLKQGAERRTKRLDHEGVIALLHDDEEWDEKAAKKARHKVTATDLIQALRTKYEILRDKLMLEMLKYHIGEGMWTVLSEGEQHERFMQLKMRVQRLRKDDKLDGADGLPGAGALYSATLLALMGLSRIGEENQRLEEAEKIKQMEKEGKSNKEIEEELLQAREQAAHGQSKSEKLLMDLERRYQQDKEKVIARLKGADTNTMTTEEKLTEYGLIIREQLRALEEAKFESAALSVGIAERLKTHLQRPKDDRQRQEHLSRERLLHRKGRKLPRDWKGQDLKFSTIGEAGLVDTLEDTVRALERKQAMEREMLIYLLQGRESVQSRSAAKKLNTDERSNQLLVLRTQQQAWREQSSSERLVSKGRHAAILQEAAGLVFEDRRADLRVSRGTSPDDVQVAADILADLQHTHEIESQMLLSLHSKDVQELFRLLQQEHTSWQEELLDGIAAVLLGTEDNVAQEDELLKALEEKYDALRDKLLLEALEKQMGAAEWARLSEQERQARLAKMKLQERRLRQQGRFDDAAALLGEGLKNAEALQALLGENRQRYLERLKERLERRQKRIEEGLDPDEEDEETMRLLEEEQSASTGNILRDLQNRFDEEKDALLRRLQEEQDRQAAERRRQAELARLRREKRQAERESKFDEAALVLGLAERNRQNLEERLRRDRERQEQLARERLARRKRRGTAEDEEEEDELEPEKDDIQGWQDAVLKSLERKHRAEQEFLMSLLQDESSKDMREEARAVSEDDRLKRLNELKAKREELDFGVKADQGHHVDVLDMACAYKFEVRRFRLTSEKESEVDDEQITVSIMADLQELQDKESEGIMSQLQDKSQAELAALKQTQEQELDQGFGSEI</sequence>
<dbReference type="InterPro" id="IPR002048">
    <property type="entry name" value="EF_hand_dom"/>
</dbReference>
<feature type="coiled-coil region" evidence="1">
    <location>
        <begin position="343"/>
        <end position="370"/>
    </location>
</feature>
<dbReference type="EMBL" id="CALNXI010000901">
    <property type="protein sequence ID" value="CAH3145867.1"/>
    <property type="molecule type" value="Genomic_DNA"/>
</dbReference>
<gene>
    <name evidence="4" type="ORF">PEVE_00043785</name>
</gene>
<feature type="region of interest" description="Disordered" evidence="2">
    <location>
        <begin position="877"/>
        <end position="901"/>
    </location>
</feature>
<dbReference type="PROSITE" id="PS50222">
    <property type="entry name" value="EF_HAND_2"/>
    <property type="match status" value="1"/>
</dbReference>
<proteinExistence type="predicted"/>
<evidence type="ECO:0000313" key="5">
    <source>
        <dbReference type="Proteomes" id="UP001159427"/>
    </source>
</evidence>
<name>A0ABN8PPK7_9CNID</name>
<feature type="compositionally biased region" description="Acidic residues" evidence="2">
    <location>
        <begin position="887"/>
        <end position="899"/>
    </location>
</feature>
<feature type="domain" description="EF-hand" evidence="3">
    <location>
        <begin position="1"/>
        <end position="36"/>
    </location>
</feature>
<feature type="region of interest" description="Disordered" evidence="2">
    <location>
        <begin position="761"/>
        <end position="789"/>
    </location>
</feature>
<evidence type="ECO:0000256" key="2">
    <source>
        <dbReference type="SAM" id="MobiDB-lite"/>
    </source>
</evidence>
<keyword evidence="1" id="KW-0175">Coiled coil</keyword>
<keyword evidence="5" id="KW-1185">Reference proteome</keyword>
<reference evidence="4 5" key="1">
    <citation type="submission" date="2022-05" db="EMBL/GenBank/DDBJ databases">
        <authorList>
            <consortium name="Genoscope - CEA"/>
            <person name="William W."/>
        </authorList>
    </citation>
    <scope>NUCLEOTIDE SEQUENCE [LARGE SCALE GENOMIC DNA]</scope>
</reference>
<feature type="coiled-coil region" evidence="1">
    <location>
        <begin position="794"/>
        <end position="875"/>
    </location>
</feature>
<accession>A0ABN8PPK7</accession>
<evidence type="ECO:0000259" key="3">
    <source>
        <dbReference type="PROSITE" id="PS50222"/>
    </source>
</evidence>
<feature type="compositionally biased region" description="Basic and acidic residues" evidence="2">
    <location>
        <begin position="442"/>
        <end position="460"/>
    </location>
</feature>
<evidence type="ECO:0000256" key="1">
    <source>
        <dbReference type="SAM" id="Coils"/>
    </source>
</evidence>
<evidence type="ECO:0000313" key="4">
    <source>
        <dbReference type="EMBL" id="CAH3145867.1"/>
    </source>
</evidence>
<feature type="region of interest" description="Disordered" evidence="2">
    <location>
        <begin position="442"/>
        <end position="461"/>
    </location>
</feature>
<feature type="coiled-coil region" evidence="1">
    <location>
        <begin position="648"/>
        <end position="682"/>
    </location>
</feature>
<dbReference type="Gene3D" id="1.10.238.10">
    <property type="entry name" value="EF-hand"/>
    <property type="match status" value="1"/>
</dbReference>
<protein>
    <recommendedName>
        <fullName evidence="3">EF-hand domain-containing protein</fullName>
    </recommendedName>
</protein>
<dbReference type="Proteomes" id="UP001159427">
    <property type="component" value="Unassembled WGS sequence"/>
</dbReference>
<organism evidence="4 5">
    <name type="scientific">Porites evermanni</name>
    <dbReference type="NCBI Taxonomy" id="104178"/>
    <lineage>
        <taxon>Eukaryota</taxon>
        <taxon>Metazoa</taxon>
        <taxon>Cnidaria</taxon>
        <taxon>Anthozoa</taxon>
        <taxon>Hexacorallia</taxon>
        <taxon>Scleractinia</taxon>
        <taxon>Fungiina</taxon>
        <taxon>Poritidae</taxon>
        <taxon>Porites</taxon>
    </lineage>
</organism>